<dbReference type="AlphaFoldDB" id="A0A2L1UMY0"/>
<dbReference type="KEGG" id="rox:BV494_04775"/>
<dbReference type="Proteomes" id="UP000239197">
    <property type="component" value="Chromosome"/>
</dbReference>
<protein>
    <submittedName>
        <fullName evidence="1">Uncharacterized protein</fullName>
    </submittedName>
</protein>
<dbReference type="OrthoDB" id="9134780at2"/>
<evidence type="ECO:0000313" key="2">
    <source>
        <dbReference type="Proteomes" id="UP000239197"/>
    </source>
</evidence>
<gene>
    <name evidence="1" type="ORF">BV494_04775</name>
</gene>
<accession>A0A2L1UMY0</accession>
<reference evidence="2" key="1">
    <citation type="submission" date="2017-01" db="EMBL/GenBank/DDBJ databases">
        <title>Genome sequence of Rouxiella sp. ERMR1:05.</title>
        <authorList>
            <person name="Kumar R."/>
            <person name="Singh D."/>
            <person name="Kumar S."/>
        </authorList>
    </citation>
    <scope>NUCLEOTIDE SEQUENCE [LARGE SCALE GENOMIC DNA]</scope>
    <source>
        <strain evidence="2">ERMR1:05</strain>
    </source>
</reference>
<evidence type="ECO:0000313" key="1">
    <source>
        <dbReference type="EMBL" id="AVF34284.1"/>
    </source>
</evidence>
<dbReference type="EMBL" id="CP019062">
    <property type="protein sequence ID" value="AVF34284.1"/>
    <property type="molecule type" value="Genomic_DNA"/>
</dbReference>
<organism evidence="1 2">
    <name type="scientific">Rahnella sikkimica</name>
    <dbReference type="NCBI Taxonomy" id="1805933"/>
    <lineage>
        <taxon>Bacteria</taxon>
        <taxon>Pseudomonadati</taxon>
        <taxon>Pseudomonadota</taxon>
        <taxon>Gammaproteobacteria</taxon>
        <taxon>Enterobacterales</taxon>
        <taxon>Yersiniaceae</taxon>
        <taxon>Rahnella</taxon>
    </lineage>
</organism>
<keyword evidence="2" id="KW-1185">Reference proteome</keyword>
<name>A0A2L1UMY0_9GAMM</name>
<proteinExistence type="predicted"/>
<sequence length="213" mass="23139">MDAAKLRNKVYIGYGKAAQRIGYVAQQFRATSAFNPMQTTPLQSLHASFTTNFSYSAPNKYGQAAWLGVFDGRQFVAGDFLSNAEDGVFFVAAMQTTLPIYCVQCNRTISVLRTSQEDAGGMIGYGGTTAENEVALMTGWPASILNGTKGEKSPVGLPADAKTPWYLLLFPSYGDIILRTSDIITDDIGRRYVVSSAELTDMGWRVTAMQGLV</sequence>
<dbReference type="RefSeq" id="WP_104921814.1">
    <property type="nucleotide sequence ID" value="NZ_CP019062.1"/>
</dbReference>